<dbReference type="SUPFAM" id="SSF49764">
    <property type="entry name" value="HSP20-like chaperones"/>
    <property type="match status" value="1"/>
</dbReference>
<evidence type="ECO:0000313" key="4">
    <source>
        <dbReference type="EMBL" id="QIZ07918.1"/>
    </source>
</evidence>
<evidence type="ECO:0000256" key="1">
    <source>
        <dbReference type="PROSITE-ProRule" id="PRU00285"/>
    </source>
</evidence>
<dbReference type="PROSITE" id="PS01031">
    <property type="entry name" value="SHSP"/>
    <property type="match status" value="1"/>
</dbReference>
<dbReference type="EMBL" id="CP051128">
    <property type="protein sequence ID" value="QIZ07918.1"/>
    <property type="molecule type" value="Genomic_DNA"/>
</dbReference>
<evidence type="ECO:0000259" key="3">
    <source>
        <dbReference type="PROSITE" id="PS01031"/>
    </source>
</evidence>
<dbReference type="InterPro" id="IPR002068">
    <property type="entry name" value="A-crystallin/Hsp20_dom"/>
</dbReference>
<dbReference type="CDD" id="cd06464">
    <property type="entry name" value="ACD_sHsps-like"/>
    <property type="match status" value="1"/>
</dbReference>
<evidence type="ECO:0000313" key="5">
    <source>
        <dbReference type="Proteomes" id="UP000501868"/>
    </source>
</evidence>
<proteinExistence type="inferred from homology"/>
<comment type="similarity">
    <text evidence="1 2">Belongs to the small heat shock protein (HSP20) family.</text>
</comment>
<feature type="domain" description="SHSP" evidence="3">
    <location>
        <begin position="35"/>
        <end position="140"/>
    </location>
</feature>
<dbReference type="InterPro" id="IPR008978">
    <property type="entry name" value="HSP20-like_chaperone"/>
</dbReference>
<accession>A0A6H1P318</accession>
<reference evidence="4 5" key="1">
    <citation type="submission" date="2020-04" db="EMBL/GenBank/DDBJ databases">
        <title>Genome-Wide Identification of 5-Methylcytosine Sites in Bacterial Genomes By High-Throughput Sequencing of MspJI Restriction Fragments.</title>
        <authorList>
            <person name="Wu V."/>
        </authorList>
    </citation>
    <scope>NUCLEOTIDE SEQUENCE [LARGE SCALE GENOMIC DNA]</scope>
    <source>
        <strain evidence="4 5">S2</strain>
    </source>
</reference>
<name>A0A6H1P318_PRIMG</name>
<dbReference type="Pfam" id="PF00011">
    <property type="entry name" value="HSP20"/>
    <property type="match status" value="1"/>
</dbReference>
<dbReference type="AlphaFoldDB" id="A0A6H1P318"/>
<dbReference type="Gene3D" id="2.60.40.790">
    <property type="match status" value="1"/>
</dbReference>
<gene>
    <name evidence="4" type="ORF">HFZ78_15275</name>
</gene>
<protein>
    <submittedName>
        <fullName evidence="4">Hsp20/alpha crystallin family protein</fullName>
    </submittedName>
</protein>
<dbReference type="Proteomes" id="UP000501868">
    <property type="component" value="Chromosome"/>
</dbReference>
<organism evidence="4 5">
    <name type="scientific">Priestia megaterium</name>
    <name type="common">Bacillus megaterium</name>
    <dbReference type="NCBI Taxonomy" id="1404"/>
    <lineage>
        <taxon>Bacteria</taxon>
        <taxon>Bacillati</taxon>
        <taxon>Bacillota</taxon>
        <taxon>Bacilli</taxon>
        <taxon>Bacillales</taxon>
        <taxon>Bacillaceae</taxon>
        <taxon>Priestia</taxon>
    </lineage>
</organism>
<sequence length="140" mass="16922">MDIEKMRKWLEITNEYRESNFWSSVLKQKHPDEFFREAVCNPKFDIYLNENYYFIIFEIPGVNREDLSINLITNTHLKINGRIKPVLPFEMGMKRERIYGDFERVIELPEPTYAHLMQTQIYNGLLHISYPRKSVLDNFQ</sequence>
<evidence type="ECO:0000256" key="2">
    <source>
        <dbReference type="RuleBase" id="RU003616"/>
    </source>
</evidence>
<reference evidence="4 5" key="2">
    <citation type="submission" date="2020-04" db="EMBL/GenBank/DDBJ databases">
        <authorList>
            <person name="Fomenkov A."/>
            <person name="Anton B.P."/>
            <person name="Roberts R.J."/>
        </authorList>
    </citation>
    <scope>NUCLEOTIDE SEQUENCE [LARGE SCALE GENOMIC DNA]</scope>
    <source>
        <strain evidence="4 5">S2</strain>
    </source>
</reference>